<reference evidence="1" key="1">
    <citation type="submission" date="2022-07" db="EMBL/GenBank/DDBJ databases">
        <title>Phylogenomic reconstructions and comparative analyses of Kickxellomycotina fungi.</title>
        <authorList>
            <person name="Reynolds N.K."/>
            <person name="Stajich J.E."/>
            <person name="Barry K."/>
            <person name="Grigoriev I.V."/>
            <person name="Crous P."/>
            <person name="Smith M.E."/>
        </authorList>
    </citation>
    <scope>NUCLEOTIDE SEQUENCE</scope>
    <source>
        <strain evidence="1">CBS 109367</strain>
    </source>
</reference>
<accession>A0A9W8GE44</accession>
<proteinExistence type="predicted"/>
<dbReference type="PANTHER" id="PTHR10285">
    <property type="entry name" value="URIDINE KINASE"/>
    <property type="match status" value="1"/>
</dbReference>
<dbReference type="Proteomes" id="UP001151516">
    <property type="component" value="Unassembled WGS sequence"/>
</dbReference>
<sequence length="226" mass="24031">MTISEITTTPTVGELARHLLALLDQRPASRRVIVAVAGGPGSGKSHISQRVCQAINSASELAVVVPMDGFHLPRAQLLAMEDPARALQRRGAPWTFDAQGFVAAVQRIRSDAASVTRVPAFDHAAGDPVADAIAVGPQHRIVLVEGLYAHAGEAPWAQVGGALADELWWIEPADARASHARLAQRHVAAGLARDREAADERIARNDALNGAYAEKTRLGATRTIMN</sequence>
<dbReference type="EMBL" id="JANBTX010000314">
    <property type="protein sequence ID" value="KAJ2683167.1"/>
    <property type="molecule type" value="Genomic_DNA"/>
</dbReference>
<dbReference type="OrthoDB" id="6362633at2759"/>
<organism evidence="1 2">
    <name type="scientific">Coemansia spiralis</name>
    <dbReference type="NCBI Taxonomy" id="417178"/>
    <lineage>
        <taxon>Eukaryota</taxon>
        <taxon>Fungi</taxon>
        <taxon>Fungi incertae sedis</taxon>
        <taxon>Zoopagomycota</taxon>
        <taxon>Kickxellomycotina</taxon>
        <taxon>Kickxellomycetes</taxon>
        <taxon>Kickxellales</taxon>
        <taxon>Kickxellaceae</taxon>
        <taxon>Coemansia</taxon>
    </lineage>
</organism>
<comment type="caution">
    <text evidence="1">The sequence shown here is derived from an EMBL/GenBank/DDBJ whole genome shotgun (WGS) entry which is preliminary data.</text>
</comment>
<evidence type="ECO:0000313" key="2">
    <source>
        <dbReference type="Proteomes" id="UP001151516"/>
    </source>
</evidence>
<dbReference type="AlphaFoldDB" id="A0A9W8GE44"/>
<dbReference type="InterPro" id="IPR027417">
    <property type="entry name" value="P-loop_NTPase"/>
</dbReference>
<name>A0A9W8GE44_9FUNG</name>
<evidence type="ECO:0008006" key="3">
    <source>
        <dbReference type="Google" id="ProtNLM"/>
    </source>
</evidence>
<protein>
    <recommendedName>
        <fullName evidence="3">Phosphoribulokinase/uridine kinase domain-containing protein</fullName>
    </recommendedName>
</protein>
<keyword evidence="2" id="KW-1185">Reference proteome</keyword>
<evidence type="ECO:0000313" key="1">
    <source>
        <dbReference type="EMBL" id="KAJ2683167.1"/>
    </source>
</evidence>
<dbReference type="SUPFAM" id="SSF52540">
    <property type="entry name" value="P-loop containing nucleoside triphosphate hydrolases"/>
    <property type="match status" value="1"/>
</dbReference>
<gene>
    <name evidence="1" type="ORF">IWW39_005651</name>
</gene>
<dbReference type="Gene3D" id="3.40.50.300">
    <property type="entry name" value="P-loop containing nucleotide triphosphate hydrolases"/>
    <property type="match status" value="2"/>
</dbReference>